<dbReference type="InParanoid" id="A0A078B8V9"/>
<sequence>MNRQSIDTANDNKSLLKKRTYEQKDHLIMQEPNFQEITKSKNDAQIKGATNLLGKQKEDCFNLERGR</sequence>
<name>A0A078B8V9_STYLE</name>
<reference evidence="1 2" key="1">
    <citation type="submission" date="2014-06" db="EMBL/GenBank/DDBJ databases">
        <authorList>
            <person name="Swart Estienne"/>
        </authorList>
    </citation>
    <scope>NUCLEOTIDE SEQUENCE [LARGE SCALE GENOMIC DNA]</scope>
    <source>
        <strain evidence="1 2">130c</strain>
    </source>
</reference>
<dbReference type="Proteomes" id="UP000039865">
    <property type="component" value="Unassembled WGS sequence"/>
</dbReference>
<keyword evidence="2" id="KW-1185">Reference proteome</keyword>
<protein>
    <submittedName>
        <fullName evidence="1">Uncharacterized protein</fullName>
    </submittedName>
</protein>
<gene>
    <name evidence="1" type="primary">Contig13533.g14443</name>
    <name evidence="1" type="ORF">STYLEM_19806</name>
</gene>
<proteinExistence type="predicted"/>
<dbReference type="AlphaFoldDB" id="A0A078B8V9"/>
<organism evidence="1 2">
    <name type="scientific">Stylonychia lemnae</name>
    <name type="common">Ciliate</name>
    <dbReference type="NCBI Taxonomy" id="5949"/>
    <lineage>
        <taxon>Eukaryota</taxon>
        <taxon>Sar</taxon>
        <taxon>Alveolata</taxon>
        <taxon>Ciliophora</taxon>
        <taxon>Intramacronucleata</taxon>
        <taxon>Spirotrichea</taxon>
        <taxon>Stichotrichia</taxon>
        <taxon>Sporadotrichida</taxon>
        <taxon>Oxytrichidae</taxon>
        <taxon>Stylonychinae</taxon>
        <taxon>Stylonychia</taxon>
    </lineage>
</organism>
<evidence type="ECO:0000313" key="1">
    <source>
        <dbReference type="EMBL" id="CDW90661.1"/>
    </source>
</evidence>
<evidence type="ECO:0000313" key="2">
    <source>
        <dbReference type="Proteomes" id="UP000039865"/>
    </source>
</evidence>
<accession>A0A078B8V9</accession>
<dbReference type="EMBL" id="CCKQ01018679">
    <property type="protein sequence ID" value="CDW90661.1"/>
    <property type="molecule type" value="Genomic_DNA"/>
</dbReference>